<keyword evidence="4" id="KW-1185">Reference proteome</keyword>
<evidence type="ECO:0000256" key="1">
    <source>
        <dbReference type="SAM" id="Coils"/>
    </source>
</evidence>
<evidence type="ECO:0000313" key="4">
    <source>
        <dbReference type="Proteomes" id="UP001438707"/>
    </source>
</evidence>
<proteinExistence type="predicted"/>
<comment type="caution">
    <text evidence="3">The sequence shown here is derived from an EMBL/GenBank/DDBJ whole genome shotgun (WGS) entry which is preliminary data.</text>
</comment>
<feature type="coiled-coil region" evidence="1">
    <location>
        <begin position="103"/>
        <end position="176"/>
    </location>
</feature>
<reference evidence="3 4" key="1">
    <citation type="journal article" date="2024" name="Nat. Commun.">
        <title>Phylogenomics reveals the evolutionary origins of lichenization in chlorophyte algae.</title>
        <authorList>
            <person name="Puginier C."/>
            <person name="Libourel C."/>
            <person name="Otte J."/>
            <person name="Skaloud P."/>
            <person name="Haon M."/>
            <person name="Grisel S."/>
            <person name="Petersen M."/>
            <person name="Berrin J.G."/>
            <person name="Delaux P.M."/>
            <person name="Dal Grande F."/>
            <person name="Keller J."/>
        </authorList>
    </citation>
    <scope>NUCLEOTIDE SEQUENCE [LARGE SCALE GENOMIC DNA]</scope>
    <source>
        <strain evidence="3 4">SAG 2145</strain>
    </source>
</reference>
<gene>
    <name evidence="3" type="ORF">WJX74_000100</name>
</gene>
<feature type="region of interest" description="Disordered" evidence="2">
    <location>
        <begin position="1"/>
        <end position="60"/>
    </location>
</feature>
<feature type="compositionally biased region" description="Polar residues" evidence="2">
    <location>
        <begin position="265"/>
        <end position="277"/>
    </location>
</feature>
<dbReference type="EMBL" id="JALJOS010000056">
    <property type="protein sequence ID" value="KAK9818708.1"/>
    <property type="molecule type" value="Genomic_DNA"/>
</dbReference>
<name>A0AAW1QC69_9CHLO</name>
<feature type="compositionally biased region" description="Basic and acidic residues" evidence="2">
    <location>
        <begin position="1"/>
        <end position="10"/>
    </location>
</feature>
<sequence length="327" mass="35483">MSQKTSDEGKLPAGIASIVTTASDRLPSQAAGEPAELIQSQPRGHPTDSDLDLSDAVPLEEVPAVSLEEQVASALDRASSSLPHLSSSSHSLESFKSGASNMMEQLLLAMDGMQEALTALQESRLGGERTAQDHARTLHDLKEQLAVVAVKRAQLKEELRQVNRKLETQIEARLSKEAAARQAVVERKAIQVLILKRDRELAERDQQMQELQRQLGKTKGAKGKSTPPKTTAVEEAEADSPRSRGSSTWGASDDDEQDERPKVQKQASAMRQPSSVFEDNHAKLKSKGAYGGPWLFGRTQENPVPSKLELGSPRAPRLSSETAASEN</sequence>
<feature type="region of interest" description="Disordered" evidence="2">
    <location>
        <begin position="205"/>
        <end position="327"/>
    </location>
</feature>
<keyword evidence="1" id="KW-0175">Coiled coil</keyword>
<accession>A0AAW1QC69</accession>
<protein>
    <submittedName>
        <fullName evidence="3">Uncharacterized protein</fullName>
    </submittedName>
</protein>
<dbReference type="Proteomes" id="UP001438707">
    <property type="component" value="Unassembled WGS sequence"/>
</dbReference>
<evidence type="ECO:0000256" key="2">
    <source>
        <dbReference type="SAM" id="MobiDB-lite"/>
    </source>
</evidence>
<evidence type="ECO:0000313" key="3">
    <source>
        <dbReference type="EMBL" id="KAK9818708.1"/>
    </source>
</evidence>
<dbReference type="AlphaFoldDB" id="A0AAW1QC69"/>
<organism evidence="3 4">
    <name type="scientific">Apatococcus lobatus</name>
    <dbReference type="NCBI Taxonomy" id="904363"/>
    <lineage>
        <taxon>Eukaryota</taxon>
        <taxon>Viridiplantae</taxon>
        <taxon>Chlorophyta</taxon>
        <taxon>core chlorophytes</taxon>
        <taxon>Trebouxiophyceae</taxon>
        <taxon>Chlorellales</taxon>
        <taxon>Chlorellaceae</taxon>
        <taxon>Apatococcus</taxon>
    </lineage>
</organism>